<evidence type="ECO:0000313" key="1">
    <source>
        <dbReference type="EMBL" id="RCJ35114.1"/>
    </source>
</evidence>
<dbReference type="EMBL" id="LXQE01000153">
    <property type="protein sequence ID" value="RCJ35114.1"/>
    <property type="molecule type" value="Genomic_DNA"/>
</dbReference>
<sequence length="125" mass="14634">MNSFNQRQTHIITQGKGIYLSGNPIKTENFSIQKTLRNGGKIRFKIRYSAELQGFCLLEIFLMRAKNSTLTAGMTIPNSGSTASFQEQEQEFSIWESEDYYFFFKMSSNNGRFYIEDYQLYWSNN</sequence>
<name>A0A367RHQ2_NOSPU</name>
<protein>
    <recommendedName>
        <fullName evidence="3">CBM6 domain-containing protein</fullName>
    </recommendedName>
</protein>
<dbReference type="Proteomes" id="UP000252085">
    <property type="component" value="Unassembled WGS sequence"/>
</dbReference>
<gene>
    <name evidence="1" type="ORF">A6769_20390</name>
</gene>
<accession>A0A367RHQ2</accession>
<organism evidence="1 2">
    <name type="scientific">Nostoc punctiforme NIES-2108</name>
    <dbReference type="NCBI Taxonomy" id="1356359"/>
    <lineage>
        <taxon>Bacteria</taxon>
        <taxon>Bacillati</taxon>
        <taxon>Cyanobacteriota</taxon>
        <taxon>Cyanophyceae</taxon>
        <taxon>Nostocales</taxon>
        <taxon>Nostocaceae</taxon>
        <taxon>Nostoc</taxon>
    </lineage>
</organism>
<proteinExistence type="predicted"/>
<evidence type="ECO:0008006" key="3">
    <source>
        <dbReference type="Google" id="ProtNLM"/>
    </source>
</evidence>
<dbReference type="AlphaFoldDB" id="A0A367RHQ2"/>
<reference evidence="1 2" key="1">
    <citation type="submission" date="2016-04" db="EMBL/GenBank/DDBJ databases">
        <authorList>
            <person name="Evans L.H."/>
            <person name="Alamgir A."/>
            <person name="Owens N."/>
            <person name="Weber N.D."/>
            <person name="Virtaneva K."/>
            <person name="Barbian K."/>
            <person name="Babar A."/>
            <person name="Rosenke K."/>
        </authorList>
    </citation>
    <scope>NUCLEOTIDE SEQUENCE [LARGE SCALE GENOMIC DNA]</scope>
    <source>
        <strain evidence="1">NIES-2108</strain>
    </source>
</reference>
<comment type="caution">
    <text evidence="1">The sequence shown here is derived from an EMBL/GenBank/DDBJ whole genome shotgun (WGS) entry which is preliminary data.</text>
</comment>
<evidence type="ECO:0000313" key="2">
    <source>
        <dbReference type="Proteomes" id="UP000252085"/>
    </source>
</evidence>